<keyword evidence="1" id="KW-0812">Transmembrane</keyword>
<dbReference type="RefSeq" id="WP_284196323.1">
    <property type="nucleotide sequence ID" value="NZ_BSOG01000002.1"/>
</dbReference>
<evidence type="ECO:0000313" key="2">
    <source>
        <dbReference type="EMBL" id="GLR13214.1"/>
    </source>
</evidence>
<comment type="caution">
    <text evidence="2">The sequence shown here is derived from an EMBL/GenBank/DDBJ whole genome shotgun (WGS) entry which is preliminary data.</text>
</comment>
<feature type="transmembrane region" description="Helical" evidence="1">
    <location>
        <begin position="231"/>
        <end position="252"/>
    </location>
</feature>
<gene>
    <name evidence="2" type="ORF">GCM10007907_20040</name>
</gene>
<keyword evidence="1" id="KW-1133">Transmembrane helix</keyword>
<evidence type="ECO:0008006" key="4">
    <source>
        <dbReference type="Google" id="ProtNLM"/>
    </source>
</evidence>
<dbReference type="EMBL" id="BSOG01000002">
    <property type="protein sequence ID" value="GLR13214.1"/>
    <property type="molecule type" value="Genomic_DNA"/>
</dbReference>
<feature type="transmembrane region" description="Helical" evidence="1">
    <location>
        <begin position="81"/>
        <end position="101"/>
    </location>
</feature>
<reference evidence="3" key="1">
    <citation type="journal article" date="2019" name="Int. J. Syst. Evol. Microbiol.">
        <title>The Global Catalogue of Microorganisms (GCM) 10K type strain sequencing project: providing services to taxonomists for standard genome sequencing and annotation.</title>
        <authorList>
            <consortium name="The Broad Institute Genomics Platform"/>
            <consortium name="The Broad Institute Genome Sequencing Center for Infectious Disease"/>
            <person name="Wu L."/>
            <person name="Ma J."/>
        </authorList>
    </citation>
    <scope>NUCLEOTIDE SEQUENCE [LARGE SCALE GENOMIC DNA]</scope>
    <source>
        <strain evidence="3">NBRC 110044</strain>
    </source>
</reference>
<evidence type="ECO:0000256" key="1">
    <source>
        <dbReference type="SAM" id="Phobius"/>
    </source>
</evidence>
<accession>A0ABQ5YJU0</accession>
<keyword evidence="1" id="KW-0472">Membrane</keyword>
<keyword evidence="3" id="KW-1185">Reference proteome</keyword>
<organism evidence="2 3">
    <name type="scientific">Chitinimonas prasina</name>
    <dbReference type="NCBI Taxonomy" id="1434937"/>
    <lineage>
        <taxon>Bacteria</taxon>
        <taxon>Pseudomonadati</taxon>
        <taxon>Pseudomonadota</taxon>
        <taxon>Betaproteobacteria</taxon>
        <taxon>Neisseriales</taxon>
        <taxon>Chitinibacteraceae</taxon>
        <taxon>Chitinimonas</taxon>
    </lineage>
</organism>
<feature type="transmembrane region" description="Helical" evidence="1">
    <location>
        <begin position="164"/>
        <end position="184"/>
    </location>
</feature>
<sequence>MERPVCPKCGYARQATDATTGNACPRCGVVFAKYAQYLIERQSGQLPTQQQASSTEAETEGWRHLLLARLFHRPAQAQPSVLMGEALLTLVLVVWGMWFIAGDWRNGDAGNSLLHGANLAFHEFGHLLFRPLGEWMMFLGGSLFQCLVPVILGGAFLLREGKPYAAAACLWWLGQNFIDLAPYVGDARAMDLPLIGEWNEEMVEFRSERHDWHNLLEPLGLLEWDHGLAALAHWSGALLMLVAWAWMGWWLWQCLQLLRESR</sequence>
<proteinExistence type="predicted"/>
<protein>
    <recommendedName>
        <fullName evidence="4">Zinc ribbon domain-containing protein</fullName>
    </recommendedName>
</protein>
<evidence type="ECO:0000313" key="3">
    <source>
        <dbReference type="Proteomes" id="UP001156706"/>
    </source>
</evidence>
<feature type="transmembrane region" description="Helical" evidence="1">
    <location>
        <begin position="135"/>
        <end position="157"/>
    </location>
</feature>
<dbReference type="Proteomes" id="UP001156706">
    <property type="component" value="Unassembled WGS sequence"/>
</dbReference>
<name>A0ABQ5YJU0_9NEIS</name>